<dbReference type="PANTHER" id="PTHR31377">
    <property type="entry name" value="AGMATINE DEIMINASE-RELATED"/>
    <property type="match status" value="1"/>
</dbReference>
<dbReference type="GO" id="GO:0009446">
    <property type="term" value="P:putrescine biosynthetic process"/>
    <property type="evidence" value="ECO:0007669"/>
    <property type="project" value="InterPro"/>
</dbReference>
<reference evidence="2 3" key="1">
    <citation type="submission" date="2015-09" db="EMBL/GenBank/DDBJ databases">
        <authorList>
            <consortium name="Swine Surveillance"/>
        </authorList>
    </citation>
    <scope>NUCLEOTIDE SEQUENCE [LARGE SCALE GENOMIC DNA]</scope>
    <source>
        <strain evidence="2 3">CECT 8399</strain>
    </source>
</reference>
<dbReference type="InterPro" id="IPR007466">
    <property type="entry name" value="Peptidyl-Arg-deiminase_porph"/>
</dbReference>
<dbReference type="SUPFAM" id="SSF55909">
    <property type="entry name" value="Pentein"/>
    <property type="match status" value="1"/>
</dbReference>
<protein>
    <submittedName>
        <fullName evidence="2">Agmatine deiminase</fullName>
        <ecNumber evidence="2">3.5.3.12</ecNumber>
    </submittedName>
</protein>
<organism evidence="2 3">
    <name type="scientific">Leisingera aquaemixtae</name>
    <dbReference type="NCBI Taxonomy" id="1396826"/>
    <lineage>
        <taxon>Bacteria</taxon>
        <taxon>Pseudomonadati</taxon>
        <taxon>Pseudomonadota</taxon>
        <taxon>Alphaproteobacteria</taxon>
        <taxon>Rhodobacterales</taxon>
        <taxon>Roseobacteraceae</taxon>
        <taxon>Leisingera</taxon>
    </lineage>
</organism>
<dbReference type="Pfam" id="PF04371">
    <property type="entry name" value="PAD_porph"/>
    <property type="match status" value="1"/>
</dbReference>
<dbReference type="RefSeq" id="WP_058287698.1">
    <property type="nucleotide sequence ID" value="NZ_CYSR01000033.1"/>
</dbReference>
<evidence type="ECO:0000256" key="1">
    <source>
        <dbReference type="ARBA" id="ARBA00022801"/>
    </source>
</evidence>
<dbReference type="EC" id="3.5.3.12" evidence="2"/>
<sequence length="353" mass="38287">MTMHISTDLTAALASGKSPGEQGFVMPIETAPHAACWMAWPWDDHEDNWGAGLAAAQENFVRVATAISCFEPVRVVAHPDHAALARSLLPPQVDVVPLQQNDHWFRDTGPLFVKDGKGQIIGSSLIFNCWGEKFPDYELDAGIGAELVRHLGLPLFQSPLTGEGGGLHVDGRGTVITTETCFLNPNRNPGMTKADVERELFHAIGARKVIWLPGDEEEWITDGHIDGMLTFAAPGKLLFERNPDPANPRHRVCGENLKALRGQTDADGREIEIGLIDEAYLVEPETETTALSYVNAYIANGGVVIPSFDTPTDAAAREIFAKAFPGQKILQVDMRGICHAGGGIHCMTQQQPA</sequence>
<gene>
    <name evidence="2" type="primary">aguA_1</name>
    <name evidence="2" type="ORF">PHA8399_03846</name>
</gene>
<dbReference type="STRING" id="1396826.PHA8399_03846"/>
<dbReference type="EMBL" id="CYSR01000033">
    <property type="protein sequence ID" value="CUI01700.1"/>
    <property type="molecule type" value="Genomic_DNA"/>
</dbReference>
<name>A0A0P1HDM0_9RHOB</name>
<dbReference type="GO" id="GO:0047632">
    <property type="term" value="F:agmatine deiminase activity"/>
    <property type="evidence" value="ECO:0007669"/>
    <property type="project" value="UniProtKB-EC"/>
</dbReference>
<evidence type="ECO:0000313" key="3">
    <source>
        <dbReference type="Proteomes" id="UP000051326"/>
    </source>
</evidence>
<dbReference type="PANTHER" id="PTHR31377:SF0">
    <property type="entry name" value="AGMATINE DEIMINASE-RELATED"/>
    <property type="match status" value="1"/>
</dbReference>
<dbReference type="GO" id="GO:0004668">
    <property type="term" value="F:protein-arginine deiminase activity"/>
    <property type="evidence" value="ECO:0007669"/>
    <property type="project" value="InterPro"/>
</dbReference>
<dbReference type="Proteomes" id="UP000051326">
    <property type="component" value="Unassembled WGS sequence"/>
</dbReference>
<keyword evidence="1 2" id="KW-0378">Hydrolase</keyword>
<evidence type="ECO:0000313" key="2">
    <source>
        <dbReference type="EMBL" id="CUI01700.1"/>
    </source>
</evidence>
<dbReference type="AlphaFoldDB" id="A0A0P1HDM0"/>
<proteinExistence type="predicted"/>
<dbReference type="Gene3D" id="3.75.10.10">
    <property type="entry name" value="L-arginine/glycine Amidinotransferase, Chain A"/>
    <property type="match status" value="1"/>
</dbReference>
<accession>A0A0P1HDM0</accession>